<evidence type="ECO:0000259" key="9">
    <source>
        <dbReference type="PROSITE" id="PS50893"/>
    </source>
</evidence>
<dbReference type="SUPFAM" id="SSF52540">
    <property type="entry name" value="P-loop containing nucleoside triphosphate hydrolases"/>
    <property type="match status" value="1"/>
</dbReference>
<keyword evidence="3" id="KW-0813">Transport</keyword>
<evidence type="ECO:0000256" key="5">
    <source>
        <dbReference type="ARBA" id="ARBA00022741"/>
    </source>
</evidence>
<evidence type="ECO:0000256" key="8">
    <source>
        <dbReference type="ARBA" id="ARBA00023136"/>
    </source>
</evidence>
<accession>G9XIX0</accession>
<dbReference type="InterPro" id="IPR003593">
    <property type="entry name" value="AAA+_ATPase"/>
</dbReference>
<protein>
    <submittedName>
        <fullName evidence="10">ABC transporter, ATP-binding protein</fullName>
    </submittedName>
</protein>
<dbReference type="GO" id="GO:0016887">
    <property type="term" value="F:ATP hydrolysis activity"/>
    <property type="evidence" value="ECO:0007669"/>
    <property type="project" value="InterPro"/>
</dbReference>
<keyword evidence="6 10" id="KW-0067">ATP-binding</keyword>
<evidence type="ECO:0000256" key="6">
    <source>
        <dbReference type="ARBA" id="ARBA00022840"/>
    </source>
</evidence>
<dbReference type="HOGENOM" id="CLU_000604_1_22_9"/>
<dbReference type="GO" id="GO:0043190">
    <property type="term" value="C:ATP-binding cassette (ABC) transporter complex"/>
    <property type="evidence" value="ECO:0007669"/>
    <property type="project" value="TreeGrafter"/>
</dbReference>
<comment type="subcellular location">
    <subcellularLocation>
        <location evidence="1">Cell membrane</location>
        <topology evidence="1">Peripheral membrane protein</topology>
    </subcellularLocation>
</comment>
<evidence type="ECO:0000313" key="10">
    <source>
        <dbReference type="EMBL" id="EHL08398.1"/>
    </source>
</evidence>
<reference evidence="10 11" key="1">
    <citation type="submission" date="2011-08" db="EMBL/GenBank/DDBJ databases">
        <authorList>
            <person name="Weinstock G."/>
            <person name="Sodergren E."/>
            <person name="Clifton S."/>
            <person name="Fulton L."/>
            <person name="Fulton B."/>
            <person name="Courtney L."/>
            <person name="Fronick C."/>
            <person name="Harrison M."/>
            <person name="Strong C."/>
            <person name="Farmer C."/>
            <person name="Delahaunty K."/>
            <person name="Markovic C."/>
            <person name="Hall O."/>
            <person name="Minx P."/>
            <person name="Tomlinson C."/>
            <person name="Mitreva M."/>
            <person name="Hou S."/>
            <person name="Chen J."/>
            <person name="Wollam A."/>
            <person name="Pepin K.H."/>
            <person name="Johnson M."/>
            <person name="Bhonagiri V."/>
            <person name="Zhang X."/>
            <person name="Suruliraj S."/>
            <person name="Warren W."/>
            <person name="Chinwalla A."/>
            <person name="Mardis E.R."/>
            <person name="Wilson R.K."/>
        </authorList>
    </citation>
    <scope>NUCLEOTIDE SEQUENCE [LARGE SCALE GENOMIC DNA]</scope>
    <source>
        <strain evidence="10 11">DP7</strain>
    </source>
</reference>
<feature type="domain" description="ABC transporter" evidence="9">
    <location>
        <begin position="4"/>
        <end position="245"/>
    </location>
</feature>
<keyword evidence="8" id="KW-0472">Membrane</keyword>
<evidence type="ECO:0000256" key="1">
    <source>
        <dbReference type="ARBA" id="ARBA00004202"/>
    </source>
</evidence>
<dbReference type="PROSITE" id="PS50893">
    <property type="entry name" value="ABC_TRANSPORTER_2"/>
    <property type="match status" value="1"/>
</dbReference>
<dbReference type="InterPro" id="IPR015856">
    <property type="entry name" value="ABC_transpr_CbiO/EcfA_su"/>
</dbReference>
<name>G9XIX0_DESHA</name>
<keyword evidence="5" id="KW-0547">Nucleotide-binding</keyword>
<dbReference type="FunFam" id="3.40.50.300:FF:000224">
    <property type="entry name" value="Energy-coupling factor transporter ATP-binding protein EcfA"/>
    <property type="match status" value="1"/>
</dbReference>
<keyword evidence="4" id="KW-1003">Cell membrane</keyword>
<comment type="caution">
    <text evidence="10">The sequence shown here is derived from an EMBL/GenBank/DDBJ whole genome shotgun (WGS) entry which is preliminary data.</text>
</comment>
<dbReference type="InterPro" id="IPR027417">
    <property type="entry name" value="P-loop_NTPase"/>
</dbReference>
<dbReference type="PATRIC" id="fig|537010.4.peg.831"/>
<dbReference type="SMART" id="SM00382">
    <property type="entry name" value="AAA"/>
    <property type="match status" value="1"/>
</dbReference>
<comment type="similarity">
    <text evidence="2">Belongs to the ABC transporter superfamily.</text>
</comment>
<dbReference type="GO" id="GO:0005524">
    <property type="term" value="F:ATP binding"/>
    <property type="evidence" value="ECO:0007669"/>
    <property type="project" value="UniProtKB-KW"/>
</dbReference>
<dbReference type="CDD" id="cd03225">
    <property type="entry name" value="ABC_cobalt_CbiO_domain1"/>
    <property type="match status" value="1"/>
</dbReference>
<sequence>MLVIEAREISYTYHPGASHAKKALDGITLTVERGEFLSLVGANGSGKSTLIQQLNGLLLPEAGELMVLGRSVADKGYREQLWQKVGLVFQFPEQQLFEGTVYDELAYGLKNMGLAKGEIDRRVQEALLGVGIEPAGVSGQSPFSLSGGMRRRVAVASILAMEPEILVLDEPTAGLDPEGSSQILETVKRLQREKGITVILVSHCLNELILFSDRIAVLEKGRIKAQGKVREVLSGTLGEAVILPEYLNVLTDLREKGWPVHCGQLTLEEAAAEIERVRNRLGNQGGACRWPE</sequence>
<dbReference type="Proteomes" id="UP000004416">
    <property type="component" value="Unassembled WGS sequence"/>
</dbReference>
<dbReference type="InterPro" id="IPR050095">
    <property type="entry name" value="ECF_ABC_transporter_ATP-bd"/>
</dbReference>
<dbReference type="PANTHER" id="PTHR43553">
    <property type="entry name" value="HEAVY METAL TRANSPORTER"/>
    <property type="match status" value="1"/>
</dbReference>
<dbReference type="InterPro" id="IPR017871">
    <property type="entry name" value="ABC_transporter-like_CS"/>
</dbReference>
<dbReference type="RefSeq" id="WP_005809444.1">
    <property type="nucleotide sequence ID" value="NZ_JH414450.1"/>
</dbReference>
<evidence type="ECO:0000256" key="7">
    <source>
        <dbReference type="ARBA" id="ARBA00022967"/>
    </source>
</evidence>
<dbReference type="Gene3D" id="3.40.50.300">
    <property type="entry name" value="P-loop containing nucleotide triphosphate hydrolases"/>
    <property type="match status" value="1"/>
</dbReference>
<evidence type="ECO:0000313" key="11">
    <source>
        <dbReference type="Proteomes" id="UP000004416"/>
    </source>
</evidence>
<proteinExistence type="inferred from homology"/>
<evidence type="ECO:0000256" key="2">
    <source>
        <dbReference type="ARBA" id="ARBA00005417"/>
    </source>
</evidence>
<dbReference type="InterPro" id="IPR003439">
    <property type="entry name" value="ABC_transporter-like_ATP-bd"/>
</dbReference>
<dbReference type="GO" id="GO:0042626">
    <property type="term" value="F:ATPase-coupled transmembrane transporter activity"/>
    <property type="evidence" value="ECO:0007669"/>
    <property type="project" value="TreeGrafter"/>
</dbReference>
<evidence type="ECO:0000256" key="4">
    <source>
        <dbReference type="ARBA" id="ARBA00022475"/>
    </source>
</evidence>
<keyword evidence="7" id="KW-1278">Translocase</keyword>
<dbReference type="Pfam" id="PF00005">
    <property type="entry name" value="ABC_tran"/>
    <property type="match status" value="1"/>
</dbReference>
<organism evidence="10 11">
    <name type="scientific">Desulfitobacterium hafniense DP7</name>
    <dbReference type="NCBI Taxonomy" id="537010"/>
    <lineage>
        <taxon>Bacteria</taxon>
        <taxon>Bacillati</taxon>
        <taxon>Bacillota</taxon>
        <taxon>Clostridia</taxon>
        <taxon>Eubacteriales</taxon>
        <taxon>Desulfitobacteriaceae</taxon>
        <taxon>Desulfitobacterium</taxon>
    </lineage>
</organism>
<dbReference type="EMBL" id="AFZX01000021">
    <property type="protein sequence ID" value="EHL08398.1"/>
    <property type="molecule type" value="Genomic_DNA"/>
</dbReference>
<dbReference type="PROSITE" id="PS00211">
    <property type="entry name" value="ABC_TRANSPORTER_1"/>
    <property type="match status" value="1"/>
</dbReference>
<dbReference type="AlphaFoldDB" id="G9XIX0"/>
<evidence type="ECO:0000256" key="3">
    <source>
        <dbReference type="ARBA" id="ARBA00022448"/>
    </source>
</evidence>
<gene>
    <name evidence="10" type="ORF">HMPREF0322_00896</name>
</gene>
<dbReference type="PANTHER" id="PTHR43553:SF27">
    <property type="entry name" value="ENERGY-COUPLING FACTOR TRANSPORTER ATP-BINDING PROTEIN ECFA2"/>
    <property type="match status" value="1"/>
</dbReference>